<dbReference type="GO" id="GO:0052757">
    <property type="term" value="F:chondroitin hydrolase activity"/>
    <property type="evidence" value="ECO:0007669"/>
    <property type="project" value="TreeGrafter"/>
</dbReference>
<dbReference type="RefSeq" id="WP_112747038.1">
    <property type="nucleotide sequence ID" value="NZ_QMFY01000005.1"/>
</dbReference>
<dbReference type="InterPro" id="IPR010905">
    <property type="entry name" value="Glyco_hydro_88"/>
</dbReference>
<evidence type="ECO:0000313" key="6">
    <source>
        <dbReference type="Proteomes" id="UP000251889"/>
    </source>
</evidence>
<feature type="binding site" evidence="4">
    <location>
        <position position="169"/>
    </location>
    <ligand>
        <name>substrate</name>
    </ligand>
</feature>
<dbReference type="SUPFAM" id="SSF48208">
    <property type="entry name" value="Six-hairpin glycosidases"/>
    <property type="match status" value="1"/>
</dbReference>
<dbReference type="PANTHER" id="PTHR36845">
    <property type="entry name" value="HYDROLASE, PUTATIVE (AFU_ORTHOLOGUE AFUA_7G05090)-RELATED"/>
    <property type="match status" value="1"/>
</dbReference>
<name>A0A364Y2H5_9BACT</name>
<dbReference type="EMBL" id="QMFY01000005">
    <property type="protein sequence ID" value="RAW00882.1"/>
    <property type="molecule type" value="Genomic_DNA"/>
</dbReference>
<evidence type="ECO:0000313" key="5">
    <source>
        <dbReference type="EMBL" id="RAW00882.1"/>
    </source>
</evidence>
<feature type="active site" description="Proton donor" evidence="3">
    <location>
        <position position="169"/>
    </location>
</feature>
<comment type="caution">
    <text evidence="5">The sequence shown here is derived from an EMBL/GenBank/DDBJ whole genome shotgun (WGS) entry which is preliminary data.</text>
</comment>
<protein>
    <submittedName>
        <fullName evidence="5">Glucuronyl hydrolase</fullName>
    </submittedName>
</protein>
<dbReference type="PANTHER" id="PTHR36845:SF1">
    <property type="entry name" value="HYDROLASE, PUTATIVE (AFU_ORTHOLOGUE AFUA_7G05090)-RELATED"/>
    <property type="match status" value="1"/>
</dbReference>
<dbReference type="InterPro" id="IPR008928">
    <property type="entry name" value="6-hairpin_glycosidase_sf"/>
</dbReference>
<proteinExistence type="inferred from homology"/>
<feature type="binding site" evidence="4">
    <location>
        <position position="229"/>
    </location>
    <ligand>
        <name>substrate</name>
    </ligand>
</feature>
<dbReference type="InterPro" id="IPR052369">
    <property type="entry name" value="UG_Glycosaminoglycan_Hydrolase"/>
</dbReference>
<gene>
    <name evidence="5" type="ORF">DQQ10_11610</name>
</gene>
<feature type="binding site" evidence="4">
    <location>
        <position position="245"/>
    </location>
    <ligand>
        <name>substrate</name>
    </ligand>
</feature>
<dbReference type="OrthoDB" id="428577at2"/>
<dbReference type="InterPro" id="IPR012341">
    <property type="entry name" value="6hp_glycosidase-like_sf"/>
</dbReference>
<evidence type="ECO:0000256" key="1">
    <source>
        <dbReference type="ARBA" id="ARBA00022801"/>
    </source>
</evidence>
<evidence type="ECO:0000256" key="3">
    <source>
        <dbReference type="PIRSR" id="PIRSR610905-1"/>
    </source>
</evidence>
<dbReference type="Gene3D" id="1.50.10.10">
    <property type="match status" value="1"/>
</dbReference>
<keyword evidence="6" id="KW-1185">Reference proteome</keyword>
<dbReference type="GO" id="GO:0000272">
    <property type="term" value="P:polysaccharide catabolic process"/>
    <property type="evidence" value="ECO:0007669"/>
    <property type="project" value="TreeGrafter"/>
</dbReference>
<feature type="active site" description="Nucleophile" evidence="3">
    <location>
        <position position="111"/>
    </location>
</feature>
<dbReference type="AlphaFoldDB" id="A0A364Y2H5"/>
<evidence type="ECO:0000256" key="4">
    <source>
        <dbReference type="PIRSR" id="PIRSR610905-2"/>
    </source>
</evidence>
<evidence type="ECO:0000256" key="2">
    <source>
        <dbReference type="ARBA" id="ARBA00038358"/>
    </source>
</evidence>
<dbReference type="Proteomes" id="UP000251889">
    <property type="component" value="Unassembled WGS sequence"/>
</dbReference>
<reference evidence="5 6" key="1">
    <citation type="submission" date="2018-06" db="EMBL/GenBank/DDBJ databases">
        <title>Chryseolinea flavus sp. nov., a member of the phylum Bacteroidetes isolated from soil.</title>
        <authorList>
            <person name="Li Y."/>
            <person name="Wang J."/>
        </authorList>
    </citation>
    <scope>NUCLEOTIDE SEQUENCE [LARGE SCALE GENOMIC DNA]</scope>
    <source>
        <strain evidence="5 6">SDU1-6</strain>
    </source>
</reference>
<feature type="binding site" evidence="4">
    <location>
        <position position="241"/>
    </location>
    <ligand>
        <name>substrate</name>
    </ligand>
</feature>
<keyword evidence="1 5" id="KW-0378">Hydrolase</keyword>
<organism evidence="5 6">
    <name type="scientific">Pseudochryseolinea flava</name>
    <dbReference type="NCBI Taxonomy" id="2059302"/>
    <lineage>
        <taxon>Bacteria</taxon>
        <taxon>Pseudomonadati</taxon>
        <taxon>Bacteroidota</taxon>
        <taxon>Cytophagia</taxon>
        <taxon>Cytophagales</taxon>
        <taxon>Fulvivirgaceae</taxon>
        <taxon>Pseudochryseolinea</taxon>
    </lineage>
</organism>
<accession>A0A364Y2H5</accession>
<comment type="similarity">
    <text evidence="2">Belongs to the glycosyl hydrolase 88 family.</text>
</comment>
<dbReference type="Pfam" id="PF07470">
    <property type="entry name" value="Glyco_hydro_88"/>
    <property type="match status" value="1"/>
</dbReference>
<sequence length="390" mass="44263">MLKKLFIILVAAAVVLAFTLKSKLNTKSNLAFAQAQIGKGLEIFNDTLAFPRTTKQDGSMKGVPSRDWTSGFYSGNLWYLYDYTKDKKWENAARKWTAGLEKEKHNTHTHDLGFMLYNSFGNGYRLTQDPRYKEILIEGARSLSTRFSPITGCIKSWDHGKWQFPVIIDNMMNLEFLFWATKVTGDSSFYKIAVTHANTTLKNHFRADYSSYHVVDYDTLTGKVLARVTAQGYADESAWARGQAWGLYGYTATYRETKDKKYLDQAVKIADYFLSHKNLPKDMVPYWDFNAPNIPNEERDASAAAIAASGMLELSQYVPNGKKYLQAAEKILTSLGTAAYRAELGTNANFILKHSVGHKPAKSEIDVPLIYADYYFIEGMMRYEKLASKK</sequence>
<feature type="binding site" evidence="4">
    <location>
        <position position="111"/>
    </location>
    <ligand>
        <name>substrate</name>
    </ligand>
</feature>